<dbReference type="PANTHER" id="PTHR43424">
    <property type="entry name" value="LOCUS PUTATIVE PROTEIN 1-RELATED"/>
    <property type="match status" value="1"/>
</dbReference>
<keyword evidence="3 5" id="KW-1133">Transmembrane helix</keyword>
<feature type="transmembrane region" description="Helical" evidence="5">
    <location>
        <begin position="111"/>
        <end position="131"/>
    </location>
</feature>
<feature type="transmembrane region" description="Helical" evidence="5">
    <location>
        <begin position="275"/>
        <end position="296"/>
    </location>
</feature>
<dbReference type="AlphaFoldDB" id="A0A1F7GRF8"/>
<feature type="transmembrane region" description="Helical" evidence="5">
    <location>
        <begin position="85"/>
        <end position="105"/>
    </location>
</feature>
<proteinExistence type="predicted"/>
<dbReference type="InterPro" id="IPR052556">
    <property type="entry name" value="PolySynth_Transporter"/>
</dbReference>
<comment type="caution">
    <text evidence="6">The sequence shown here is derived from an EMBL/GenBank/DDBJ whole genome shotgun (WGS) entry which is preliminary data.</text>
</comment>
<dbReference type="InterPro" id="IPR002797">
    <property type="entry name" value="Polysacc_synth"/>
</dbReference>
<keyword evidence="4 5" id="KW-0472">Membrane</keyword>
<feature type="transmembrane region" description="Helical" evidence="5">
    <location>
        <begin position="373"/>
        <end position="391"/>
    </location>
</feature>
<reference evidence="6 7" key="1">
    <citation type="journal article" date="2016" name="Nat. Commun.">
        <title>Thousands of microbial genomes shed light on interconnected biogeochemical processes in an aquifer system.</title>
        <authorList>
            <person name="Anantharaman K."/>
            <person name="Brown C.T."/>
            <person name="Hug L.A."/>
            <person name="Sharon I."/>
            <person name="Castelle C.J."/>
            <person name="Probst A.J."/>
            <person name="Thomas B.C."/>
            <person name="Singh A."/>
            <person name="Wilkins M.J."/>
            <person name="Karaoz U."/>
            <person name="Brodie E.L."/>
            <person name="Williams K.H."/>
            <person name="Hubbard S.S."/>
            <person name="Banfield J.F."/>
        </authorList>
    </citation>
    <scope>NUCLEOTIDE SEQUENCE [LARGE SCALE GENOMIC DNA]</scope>
</reference>
<comment type="subcellular location">
    <subcellularLocation>
        <location evidence="1">Membrane</location>
        <topology evidence="1">Multi-pass membrane protein</topology>
    </subcellularLocation>
</comment>
<dbReference type="PANTHER" id="PTHR43424:SF1">
    <property type="entry name" value="LOCUS PUTATIVE PROTEIN 1-RELATED"/>
    <property type="match status" value="1"/>
</dbReference>
<feature type="transmembrane region" description="Helical" evidence="5">
    <location>
        <begin position="42"/>
        <end position="64"/>
    </location>
</feature>
<feature type="transmembrane region" description="Helical" evidence="5">
    <location>
        <begin position="316"/>
        <end position="336"/>
    </location>
</feature>
<dbReference type="Proteomes" id="UP000177026">
    <property type="component" value="Unassembled WGS sequence"/>
</dbReference>
<evidence type="ECO:0000256" key="4">
    <source>
        <dbReference type="ARBA" id="ARBA00023136"/>
    </source>
</evidence>
<dbReference type="EMBL" id="MFZI01000016">
    <property type="protein sequence ID" value="OGK21517.1"/>
    <property type="molecule type" value="Genomic_DNA"/>
</dbReference>
<dbReference type="GO" id="GO:0016020">
    <property type="term" value="C:membrane"/>
    <property type="evidence" value="ECO:0007669"/>
    <property type="project" value="UniProtKB-SubCell"/>
</dbReference>
<feature type="transmembrane region" description="Helical" evidence="5">
    <location>
        <begin position="348"/>
        <end position="367"/>
    </location>
</feature>
<evidence type="ECO:0000313" key="6">
    <source>
        <dbReference type="EMBL" id="OGK21517.1"/>
    </source>
</evidence>
<gene>
    <name evidence="6" type="ORF">A2866_06500</name>
</gene>
<evidence type="ECO:0000313" key="7">
    <source>
        <dbReference type="Proteomes" id="UP000177026"/>
    </source>
</evidence>
<evidence type="ECO:0000256" key="5">
    <source>
        <dbReference type="SAM" id="Phobius"/>
    </source>
</evidence>
<evidence type="ECO:0000256" key="3">
    <source>
        <dbReference type="ARBA" id="ARBA00022989"/>
    </source>
</evidence>
<feature type="transmembrane region" description="Helical" evidence="5">
    <location>
        <begin position="12"/>
        <end position="30"/>
    </location>
</feature>
<feature type="transmembrane region" description="Helical" evidence="5">
    <location>
        <begin position="165"/>
        <end position="182"/>
    </location>
</feature>
<evidence type="ECO:0000256" key="1">
    <source>
        <dbReference type="ARBA" id="ARBA00004141"/>
    </source>
</evidence>
<sequence>MIRGLIKKSGVYFLGLLAGKALSFLVFILFARTLLPTNFGNFVLFITLLQLITYFADFGMIQWYQKKATSEDSDELLGKVISARIFTLLISSLLSIIFLLLSSSFNLQISIIFLLTLIPEAFLSIFDGYYLKRGKSFTVSLKTVLRMMLLFFGFLFFTSSFSFEVAISSYSLSSFLVLLWYIPRKKLAYVRVDLGIKKVGIILRSSSSYAFLIFSSFLYARGDSLVIKYVLNSASLGIYGAAYRYLESLSLIPTALAHNLFPISAKPNTVTWTHLLKLVLLLSTLGLIISSALYLFSDTLIIALLGAEYTPAIPVLKIFSAVLLFFFINSPLATIVQSSDLIQKFLPFGFANTVTNIILNLVFIPIYGIGASALVMLFTELTGLFINVYFVRKIYSR</sequence>
<accession>A0A1F7GRF8</accession>
<keyword evidence="2 5" id="KW-0812">Transmembrane</keyword>
<evidence type="ECO:0000256" key="2">
    <source>
        <dbReference type="ARBA" id="ARBA00022692"/>
    </source>
</evidence>
<name>A0A1F7GRF8_9BACT</name>
<dbReference type="Pfam" id="PF01943">
    <property type="entry name" value="Polysacc_synt"/>
    <property type="match status" value="1"/>
</dbReference>
<protein>
    <submittedName>
        <fullName evidence="6">Uncharacterized protein</fullName>
    </submittedName>
</protein>
<organism evidence="6 7">
    <name type="scientific">Candidatus Roizmanbacteria bacterium RIFCSPHIGHO2_01_FULL_39_8</name>
    <dbReference type="NCBI Taxonomy" id="1802033"/>
    <lineage>
        <taxon>Bacteria</taxon>
        <taxon>Candidatus Roizmaniibacteriota</taxon>
    </lineage>
</organism>